<keyword evidence="3" id="KW-0813">Transport</keyword>
<gene>
    <name evidence="9" type="ORF">FHS16_000711</name>
</gene>
<evidence type="ECO:0000256" key="6">
    <source>
        <dbReference type="ARBA" id="ARBA00022989"/>
    </source>
</evidence>
<keyword evidence="4" id="KW-1003">Cell membrane</keyword>
<dbReference type="RefSeq" id="WP_183558916.1">
    <property type="nucleotide sequence ID" value="NZ_CBCSLB010000004.1"/>
</dbReference>
<dbReference type="CDD" id="cd06550">
    <property type="entry name" value="TM_ABC_iron-siderophores_like"/>
    <property type="match status" value="1"/>
</dbReference>
<evidence type="ECO:0000256" key="1">
    <source>
        <dbReference type="ARBA" id="ARBA00004651"/>
    </source>
</evidence>
<evidence type="ECO:0000256" key="5">
    <source>
        <dbReference type="ARBA" id="ARBA00022692"/>
    </source>
</evidence>
<keyword evidence="10" id="KW-1185">Reference proteome</keyword>
<sequence>MNNGRNSTIGKIAGLVAGFIVMLGCFIASVRFGFTTIKWSDLMAVITDYDESSMEQVVVMTTRLPRACMAAAIGASLAMAGAIMQAITRNPLASPSVMGINAGASVGIVAAITVFKVTQMSVLVWISFGGAAVAAAVVYALGSLGRDGLSPLKIIMAGSAMTALFVSMTQGMLVHNENGLQDVMFWLAGSIAGRDIQTLEAVIPYMGVGWLAAVLLSRQLNIIGMGEEAARGLGQRTGLIKLAAGIIVVVLAGGAVSVAGPIGLIGIVIPHIARYICGQDYRWLLPYCALLGAVLLLAADVIARFIILPEEVPVGIMTAAIGAPFFIYIARKELMTR</sequence>
<comment type="caution">
    <text evidence="9">The sequence shown here is derived from an EMBL/GenBank/DDBJ whole genome shotgun (WGS) entry which is preliminary data.</text>
</comment>
<evidence type="ECO:0000256" key="7">
    <source>
        <dbReference type="ARBA" id="ARBA00023136"/>
    </source>
</evidence>
<dbReference type="FunFam" id="1.10.3470.10:FF:000001">
    <property type="entry name" value="Vitamin B12 ABC transporter permease BtuC"/>
    <property type="match status" value="1"/>
</dbReference>
<feature type="transmembrane region" description="Helical" evidence="8">
    <location>
        <begin position="242"/>
        <end position="272"/>
    </location>
</feature>
<dbReference type="GO" id="GO:0022857">
    <property type="term" value="F:transmembrane transporter activity"/>
    <property type="evidence" value="ECO:0007669"/>
    <property type="project" value="InterPro"/>
</dbReference>
<dbReference type="Proteomes" id="UP000518605">
    <property type="component" value="Unassembled WGS sequence"/>
</dbReference>
<organism evidence="9 10">
    <name type="scientific">Paenibacillus endophyticus</name>
    <dbReference type="NCBI Taxonomy" id="1294268"/>
    <lineage>
        <taxon>Bacteria</taxon>
        <taxon>Bacillati</taxon>
        <taxon>Bacillota</taxon>
        <taxon>Bacilli</taxon>
        <taxon>Bacillales</taxon>
        <taxon>Paenibacillaceae</taxon>
        <taxon>Paenibacillus</taxon>
    </lineage>
</organism>
<evidence type="ECO:0000256" key="3">
    <source>
        <dbReference type="ARBA" id="ARBA00022448"/>
    </source>
</evidence>
<dbReference type="InterPro" id="IPR037294">
    <property type="entry name" value="ABC_BtuC-like"/>
</dbReference>
<keyword evidence="5 8" id="KW-0812">Transmembrane</keyword>
<dbReference type="AlphaFoldDB" id="A0A7W5C3Q6"/>
<feature type="transmembrane region" description="Helical" evidence="8">
    <location>
        <begin position="284"/>
        <end position="306"/>
    </location>
</feature>
<feature type="transmembrane region" description="Helical" evidence="8">
    <location>
        <begin position="154"/>
        <end position="174"/>
    </location>
</feature>
<dbReference type="PANTHER" id="PTHR30472:SF65">
    <property type="entry name" value="SIDEROPHORE TRANSPORT SYSTEM PERMEASE PROTEIN YFIZ-RELATED"/>
    <property type="match status" value="1"/>
</dbReference>
<evidence type="ECO:0000256" key="8">
    <source>
        <dbReference type="SAM" id="Phobius"/>
    </source>
</evidence>
<dbReference type="SUPFAM" id="SSF81345">
    <property type="entry name" value="ABC transporter involved in vitamin B12 uptake, BtuC"/>
    <property type="match status" value="1"/>
</dbReference>
<evidence type="ECO:0000256" key="4">
    <source>
        <dbReference type="ARBA" id="ARBA00022475"/>
    </source>
</evidence>
<reference evidence="9 10" key="1">
    <citation type="submission" date="2020-08" db="EMBL/GenBank/DDBJ databases">
        <title>Genomic Encyclopedia of Type Strains, Phase III (KMG-III): the genomes of soil and plant-associated and newly described type strains.</title>
        <authorList>
            <person name="Whitman W."/>
        </authorList>
    </citation>
    <scope>NUCLEOTIDE SEQUENCE [LARGE SCALE GENOMIC DNA]</scope>
    <source>
        <strain evidence="9 10">CECT 8234</strain>
    </source>
</reference>
<dbReference type="Pfam" id="PF01032">
    <property type="entry name" value="FecCD"/>
    <property type="match status" value="1"/>
</dbReference>
<feature type="transmembrane region" description="Helical" evidence="8">
    <location>
        <begin position="122"/>
        <end position="142"/>
    </location>
</feature>
<evidence type="ECO:0000313" key="9">
    <source>
        <dbReference type="EMBL" id="MBB3150677.1"/>
    </source>
</evidence>
<dbReference type="PROSITE" id="PS51257">
    <property type="entry name" value="PROKAR_LIPOPROTEIN"/>
    <property type="match status" value="1"/>
</dbReference>
<keyword evidence="7 8" id="KW-0472">Membrane</keyword>
<comment type="similarity">
    <text evidence="2">Belongs to the binding-protein-dependent transport system permease family. FecCD subfamily.</text>
</comment>
<dbReference type="PANTHER" id="PTHR30472">
    <property type="entry name" value="FERRIC ENTEROBACTIN TRANSPORT SYSTEM PERMEASE PROTEIN"/>
    <property type="match status" value="1"/>
</dbReference>
<evidence type="ECO:0000256" key="2">
    <source>
        <dbReference type="ARBA" id="ARBA00007935"/>
    </source>
</evidence>
<keyword evidence="6 8" id="KW-1133">Transmembrane helix</keyword>
<dbReference type="EMBL" id="JACHXW010000002">
    <property type="protein sequence ID" value="MBB3150677.1"/>
    <property type="molecule type" value="Genomic_DNA"/>
</dbReference>
<feature type="transmembrane region" description="Helical" evidence="8">
    <location>
        <begin position="96"/>
        <end position="116"/>
    </location>
</feature>
<feature type="transmembrane region" description="Helical" evidence="8">
    <location>
        <begin position="312"/>
        <end position="330"/>
    </location>
</feature>
<protein>
    <submittedName>
        <fullName evidence="9">Iron complex transport system permease protein</fullName>
    </submittedName>
</protein>
<feature type="transmembrane region" description="Helical" evidence="8">
    <location>
        <begin position="12"/>
        <end position="34"/>
    </location>
</feature>
<evidence type="ECO:0000313" key="10">
    <source>
        <dbReference type="Proteomes" id="UP000518605"/>
    </source>
</evidence>
<proteinExistence type="inferred from homology"/>
<name>A0A7W5C3Q6_9BACL</name>
<accession>A0A7W5C3Q6</accession>
<dbReference type="GO" id="GO:0005886">
    <property type="term" value="C:plasma membrane"/>
    <property type="evidence" value="ECO:0007669"/>
    <property type="project" value="UniProtKB-SubCell"/>
</dbReference>
<dbReference type="InterPro" id="IPR000522">
    <property type="entry name" value="ABC_transptr_permease_BtuC"/>
</dbReference>
<feature type="transmembrane region" description="Helical" evidence="8">
    <location>
        <begin position="64"/>
        <end position="84"/>
    </location>
</feature>
<dbReference type="GO" id="GO:0033214">
    <property type="term" value="P:siderophore-iron import into cell"/>
    <property type="evidence" value="ECO:0007669"/>
    <property type="project" value="TreeGrafter"/>
</dbReference>
<dbReference type="Gene3D" id="1.10.3470.10">
    <property type="entry name" value="ABC transporter involved in vitamin B12 uptake, BtuC"/>
    <property type="match status" value="1"/>
</dbReference>
<comment type="subcellular location">
    <subcellularLocation>
        <location evidence="1">Cell membrane</location>
        <topology evidence="1">Multi-pass membrane protein</topology>
    </subcellularLocation>
</comment>